<comment type="caution">
    <text evidence="2">The sequence shown here is derived from an EMBL/GenBank/DDBJ whole genome shotgun (WGS) entry which is preliminary data.</text>
</comment>
<dbReference type="AlphaFoldDB" id="A0A4Z1PA46"/>
<accession>A0A4Z1PA46</accession>
<keyword evidence="3" id="KW-1185">Reference proteome</keyword>
<dbReference type="Proteomes" id="UP000298493">
    <property type="component" value="Unassembled WGS sequence"/>
</dbReference>
<evidence type="ECO:0000313" key="3">
    <source>
        <dbReference type="Proteomes" id="UP000298493"/>
    </source>
</evidence>
<feature type="compositionally biased region" description="Polar residues" evidence="1">
    <location>
        <begin position="76"/>
        <end position="93"/>
    </location>
</feature>
<feature type="region of interest" description="Disordered" evidence="1">
    <location>
        <begin position="76"/>
        <end position="116"/>
    </location>
</feature>
<name>A0A4Z1PA46_9PEZI</name>
<reference evidence="2 3" key="1">
    <citation type="submission" date="2019-04" db="EMBL/GenBank/DDBJ databases">
        <title>High contiguity whole genome sequence and gene annotation resource for two Venturia nashicola isolates.</title>
        <authorList>
            <person name="Prokchorchik M."/>
            <person name="Won K."/>
            <person name="Lee Y."/>
            <person name="Choi E.D."/>
            <person name="Segonzac C."/>
            <person name="Sohn K.H."/>
        </authorList>
    </citation>
    <scope>NUCLEOTIDE SEQUENCE [LARGE SCALE GENOMIC DNA]</scope>
    <source>
        <strain evidence="2 3">PRI2</strain>
    </source>
</reference>
<evidence type="ECO:0000313" key="2">
    <source>
        <dbReference type="EMBL" id="TID26073.1"/>
    </source>
</evidence>
<gene>
    <name evidence="2" type="ORF">E6O75_ATG03936</name>
</gene>
<dbReference type="EMBL" id="SNSC02000003">
    <property type="protein sequence ID" value="TID26073.1"/>
    <property type="molecule type" value="Genomic_DNA"/>
</dbReference>
<organism evidence="2 3">
    <name type="scientific">Venturia nashicola</name>
    <dbReference type="NCBI Taxonomy" id="86259"/>
    <lineage>
        <taxon>Eukaryota</taxon>
        <taxon>Fungi</taxon>
        <taxon>Dikarya</taxon>
        <taxon>Ascomycota</taxon>
        <taxon>Pezizomycotina</taxon>
        <taxon>Dothideomycetes</taxon>
        <taxon>Pleosporomycetidae</taxon>
        <taxon>Venturiales</taxon>
        <taxon>Venturiaceae</taxon>
        <taxon>Venturia</taxon>
    </lineage>
</organism>
<feature type="compositionally biased region" description="Polar residues" evidence="1">
    <location>
        <begin position="170"/>
        <end position="185"/>
    </location>
</feature>
<sequence length="185" mass="20914">MSDNHEIFCNILAHAKSQIYIDQRMTDQDEAVVSFLSWNPLLNLLLNLLLKHRDKTSARGVIRASKSSQYRIKTAGSMNRGSNSRLPRINSLNEPMPTQRHFGASRISQSDGHQSLRIPHQDSWRDEYSLNLASSEQEQLVSTADYSTTSPDLHPVPIKPGYRFPALPSHPQTSRNLLDNVIPSQ</sequence>
<evidence type="ECO:0000256" key="1">
    <source>
        <dbReference type="SAM" id="MobiDB-lite"/>
    </source>
</evidence>
<protein>
    <submittedName>
        <fullName evidence="2">Uncharacterized protein</fullName>
    </submittedName>
</protein>
<feature type="region of interest" description="Disordered" evidence="1">
    <location>
        <begin position="166"/>
        <end position="185"/>
    </location>
</feature>
<proteinExistence type="predicted"/>